<organism evidence="1 2">
    <name type="scientific">Candidatus Entotheonella gemina</name>
    <dbReference type="NCBI Taxonomy" id="1429439"/>
    <lineage>
        <taxon>Bacteria</taxon>
        <taxon>Pseudomonadati</taxon>
        <taxon>Nitrospinota/Tectimicrobiota group</taxon>
        <taxon>Candidatus Tectimicrobiota</taxon>
        <taxon>Candidatus Entotheonellia</taxon>
        <taxon>Candidatus Entotheonellales</taxon>
        <taxon>Candidatus Entotheonellaceae</taxon>
        <taxon>Candidatus Entotheonella</taxon>
    </lineage>
</organism>
<sequence length="118" mass="13055">MASWLTLHWIFALEVATTGLKKHDDSEVSIMMRNVSDSFHHIRQPVSTLLKLSADAWHFLVLCLRPSPALAAEVLFLRKPTGQRVAARPVVGGLHHEYELVEKAISASACAVAIRDDS</sequence>
<comment type="caution">
    <text evidence="1">The sequence shown here is derived from an EMBL/GenBank/DDBJ whole genome shotgun (WGS) entry which is preliminary data.</text>
</comment>
<evidence type="ECO:0000313" key="1">
    <source>
        <dbReference type="EMBL" id="ETX03619.1"/>
    </source>
</evidence>
<dbReference type="Proteomes" id="UP000019140">
    <property type="component" value="Unassembled WGS sequence"/>
</dbReference>
<protein>
    <submittedName>
        <fullName evidence="1">Uncharacterized protein</fullName>
    </submittedName>
</protein>
<dbReference type="AlphaFoldDB" id="W4LZU8"/>
<name>W4LZU8_9BACT</name>
<accession>W4LZU8</accession>
<proteinExistence type="predicted"/>
<dbReference type="HOGENOM" id="CLU_2068829_0_0_7"/>
<dbReference type="EMBL" id="AZHX01001407">
    <property type="protein sequence ID" value="ETX03619.1"/>
    <property type="molecule type" value="Genomic_DNA"/>
</dbReference>
<reference evidence="1 2" key="1">
    <citation type="journal article" date="2014" name="Nature">
        <title>An environmental bacterial taxon with a large and distinct metabolic repertoire.</title>
        <authorList>
            <person name="Wilson M.C."/>
            <person name="Mori T."/>
            <person name="Ruckert C."/>
            <person name="Uria A.R."/>
            <person name="Helf M.J."/>
            <person name="Takada K."/>
            <person name="Gernert C."/>
            <person name="Steffens U.A."/>
            <person name="Heycke N."/>
            <person name="Schmitt S."/>
            <person name="Rinke C."/>
            <person name="Helfrich E.J."/>
            <person name="Brachmann A.O."/>
            <person name="Gurgui C."/>
            <person name="Wakimoto T."/>
            <person name="Kracht M."/>
            <person name="Crusemann M."/>
            <person name="Hentschel U."/>
            <person name="Abe I."/>
            <person name="Matsunaga S."/>
            <person name="Kalinowski J."/>
            <person name="Takeyama H."/>
            <person name="Piel J."/>
        </authorList>
    </citation>
    <scope>NUCLEOTIDE SEQUENCE [LARGE SCALE GENOMIC DNA]</scope>
    <source>
        <strain evidence="2">TSY2</strain>
    </source>
</reference>
<evidence type="ECO:0000313" key="2">
    <source>
        <dbReference type="Proteomes" id="UP000019140"/>
    </source>
</evidence>
<keyword evidence="2" id="KW-1185">Reference proteome</keyword>
<gene>
    <name evidence="1" type="ORF">ETSY2_32935</name>
</gene>